<dbReference type="RefSeq" id="WP_341411472.1">
    <property type="nucleotide sequence ID" value="NZ_JBBUTH010000008.1"/>
</dbReference>
<keyword evidence="3" id="KW-1185">Reference proteome</keyword>
<protein>
    <recommendedName>
        <fullName evidence="4">Lipoprotein</fullName>
    </recommendedName>
</protein>
<evidence type="ECO:0008006" key="4">
    <source>
        <dbReference type="Google" id="ProtNLM"/>
    </source>
</evidence>
<evidence type="ECO:0000313" key="3">
    <source>
        <dbReference type="Proteomes" id="UP001365405"/>
    </source>
</evidence>
<feature type="chain" id="PRO_5045452700" description="Lipoprotein" evidence="1">
    <location>
        <begin position="22"/>
        <end position="194"/>
    </location>
</feature>
<gene>
    <name evidence="2" type="ORF">AACH10_16100</name>
</gene>
<feature type="signal peptide" evidence="1">
    <location>
        <begin position="1"/>
        <end position="21"/>
    </location>
</feature>
<organism evidence="2 3">
    <name type="scientific">Pseudaquabacterium inlustre</name>
    <dbReference type="NCBI Taxonomy" id="2984192"/>
    <lineage>
        <taxon>Bacteria</taxon>
        <taxon>Pseudomonadati</taxon>
        <taxon>Pseudomonadota</taxon>
        <taxon>Betaproteobacteria</taxon>
        <taxon>Burkholderiales</taxon>
        <taxon>Sphaerotilaceae</taxon>
        <taxon>Pseudaquabacterium</taxon>
    </lineage>
</organism>
<evidence type="ECO:0000313" key="2">
    <source>
        <dbReference type="EMBL" id="MEK8051774.1"/>
    </source>
</evidence>
<comment type="caution">
    <text evidence="2">The sequence shown here is derived from an EMBL/GenBank/DDBJ whole genome shotgun (WGS) entry which is preliminary data.</text>
</comment>
<dbReference type="PROSITE" id="PS51257">
    <property type="entry name" value="PROKAR_LIPOPROTEIN"/>
    <property type="match status" value="1"/>
</dbReference>
<dbReference type="Proteomes" id="UP001365405">
    <property type="component" value="Unassembled WGS sequence"/>
</dbReference>
<name>A0ABU9CIV3_9BURK</name>
<dbReference type="EMBL" id="JBBUTH010000008">
    <property type="protein sequence ID" value="MEK8051774.1"/>
    <property type="molecule type" value="Genomic_DNA"/>
</dbReference>
<proteinExistence type="predicted"/>
<keyword evidence="1" id="KW-0732">Signal</keyword>
<sequence length="194" mass="20669">MKRLFVLLAALATVLTLGGCAHPITLNPNVASLADAGGTKIDKRVGLVITDESKKREITTPGGGGDKVSYFPYRDLESGLYFTLSQAFTGVSRLSGPADPKVAGEKLNLVITPDIRTTSYSDSIVTWPPTLFTVELICTVVSDSGAPVTTLRVMGDGRASFDEFKSDFSLSAKRASEDALKKLLKAIADDKALR</sequence>
<reference evidence="2 3" key="1">
    <citation type="submission" date="2024-04" db="EMBL/GenBank/DDBJ databases">
        <title>Novel species of the genus Ideonella isolated from streams.</title>
        <authorList>
            <person name="Lu H."/>
        </authorList>
    </citation>
    <scope>NUCLEOTIDE SEQUENCE [LARGE SCALE GENOMIC DNA]</scope>
    <source>
        <strain evidence="2 3">DXS22W</strain>
    </source>
</reference>
<accession>A0ABU9CIV3</accession>
<evidence type="ECO:0000256" key="1">
    <source>
        <dbReference type="SAM" id="SignalP"/>
    </source>
</evidence>